<evidence type="ECO:0000313" key="3">
    <source>
        <dbReference type="WBParaSite" id="PDA_v2.g142.t1"/>
    </source>
</evidence>
<proteinExistence type="predicted"/>
<organism evidence="2 3">
    <name type="scientific">Panagrolaimus davidi</name>
    <dbReference type="NCBI Taxonomy" id="227884"/>
    <lineage>
        <taxon>Eukaryota</taxon>
        <taxon>Metazoa</taxon>
        <taxon>Ecdysozoa</taxon>
        <taxon>Nematoda</taxon>
        <taxon>Chromadorea</taxon>
        <taxon>Rhabditida</taxon>
        <taxon>Tylenchina</taxon>
        <taxon>Panagrolaimomorpha</taxon>
        <taxon>Panagrolaimoidea</taxon>
        <taxon>Panagrolaimidae</taxon>
        <taxon>Panagrolaimus</taxon>
    </lineage>
</organism>
<feature type="region of interest" description="Disordered" evidence="1">
    <location>
        <begin position="19"/>
        <end position="48"/>
    </location>
</feature>
<dbReference type="Proteomes" id="UP000887578">
    <property type="component" value="Unplaced"/>
</dbReference>
<dbReference type="WBParaSite" id="PDA_v2.g142.t1">
    <property type="protein sequence ID" value="PDA_v2.g142.t1"/>
    <property type="gene ID" value="PDA_v2.g142"/>
</dbReference>
<protein>
    <submittedName>
        <fullName evidence="3">Uncharacterized protein</fullName>
    </submittedName>
</protein>
<accession>A0A914P840</accession>
<name>A0A914P840_9BILA</name>
<dbReference type="AlphaFoldDB" id="A0A914P840"/>
<evidence type="ECO:0000256" key="1">
    <source>
        <dbReference type="SAM" id="MobiDB-lite"/>
    </source>
</evidence>
<feature type="compositionally biased region" description="Polar residues" evidence="1">
    <location>
        <begin position="19"/>
        <end position="33"/>
    </location>
</feature>
<feature type="region of interest" description="Disordered" evidence="1">
    <location>
        <begin position="147"/>
        <end position="171"/>
    </location>
</feature>
<sequence>MPISDNYFLRKIKRIHKGTSQQDISSASGFSQGKKSEENSWHYNEPTKPLLTDTTENFAIHKYFEADYIKFRIPIKADFTSAIFHTTLWNIGIPPTEDKLNPPAAPVGDIMNWSTPSASTEVETVMQGRKSSNAMVDSDLWENGFDSSNPTPISAGFQQSEPRTPSLPEKVTYKGYPIDLHNPDGRISPVQKYIESLCDFSDIFADLNMQIKNQQSTLKRFSTLPAAKQQQPTVVKPLHHTHSADMTTNTNQPRSFAMDNLMTPANPETGRLTPLILKSSNWRCKSAKIVDITQEWIIAKDEECFSAQAYFCPLASLTPTLPEGCSPVPESRELTPQSRRQGDYWQKPRHSSPVKKYITKEDYNFLKQTVDEVTSDLDEAREQYRQSIDSDALEIEKVILEMSEKLAQAAPVSKAQAEVNEELLRTRLAEMILNLPIYHYDSKSVNPNSNPPVVNPAENYELIKEPINILREKLSNLEKSLVLDEELSIKEELRQITKNPNSPTSIKKQKILRRRSENLARMTPLIHVVKSKLTTLEDVVEDNDEKTAARRSGKATPISDRRTLHELLLKINVEINNIHDLCRKSRQIDSLNTVINVLSKVCTHLDTILDTLRVWQGKSSNNFKDDIFTKKIN</sequence>
<keyword evidence="2" id="KW-1185">Reference proteome</keyword>
<feature type="region of interest" description="Disordered" evidence="1">
    <location>
        <begin position="326"/>
        <end position="351"/>
    </location>
</feature>
<feature type="compositionally biased region" description="Polar residues" evidence="1">
    <location>
        <begin position="147"/>
        <end position="163"/>
    </location>
</feature>
<evidence type="ECO:0000313" key="2">
    <source>
        <dbReference type="Proteomes" id="UP000887578"/>
    </source>
</evidence>
<reference evidence="3" key="1">
    <citation type="submission" date="2022-11" db="UniProtKB">
        <authorList>
            <consortium name="WormBaseParasite"/>
        </authorList>
    </citation>
    <scope>IDENTIFICATION</scope>
</reference>